<feature type="non-terminal residue" evidence="1">
    <location>
        <position position="1"/>
    </location>
</feature>
<sequence length="173" mass="19437">GITDPLGDLLFGQFHRLFALAFSIFKFYNFGRSSTASRNRSATPRLLRSITDLIFSFIAWHTGTLGEIMAIRRLPQWVRRSSGLLFFVLSVQQFKKDVSNSATQNSIMNVQKKTQLTHARINCVLKYSSCDSQLSKILKFTILASNASSSLTKVLKCPHTKNDSIFTHNGSTI</sequence>
<accession>A0A9J5ZS97</accession>
<reference evidence="1 2" key="1">
    <citation type="submission" date="2020-09" db="EMBL/GenBank/DDBJ databases">
        <title>De no assembly of potato wild relative species, Solanum commersonii.</title>
        <authorList>
            <person name="Cho K."/>
        </authorList>
    </citation>
    <scope>NUCLEOTIDE SEQUENCE [LARGE SCALE GENOMIC DNA]</scope>
    <source>
        <strain evidence="1">LZ3.2</strain>
        <tissue evidence="1">Leaf</tissue>
    </source>
</reference>
<dbReference type="EMBL" id="JACXVP010000003">
    <property type="protein sequence ID" value="KAG5615089.1"/>
    <property type="molecule type" value="Genomic_DNA"/>
</dbReference>
<dbReference type="Proteomes" id="UP000824120">
    <property type="component" value="Chromosome 3"/>
</dbReference>
<keyword evidence="2" id="KW-1185">Reference proteome</keyword>
<proteinExistence type="predicted"/>
<gene>
    <name evidence="1" type="ORF">H5410_014913</name>
</gene>
<dbReference type="AlphaFoldDB" id="A0A9J5ZS97"/>
<comment type="caution">
    <text evidence="1">The sequence shown here is derived from an EMBL/GenBank/DDBJ whole genome shotgun (WGS) entry which is preliminary data.</text>
</comment>
<organism evidence="1 2">
    <name type="scientific">Solanum commersonii</name>
    <name type="common">Commerson's wild potato</name>
    <name type="synonym">Commerson's nightshade</name>
    <dbReference type="NCBI Taxonomy" id="4109"/>
    <lineage>
        <taxon>Eukaryota</taxon>
        <taxon>Viridiplantae</taxon>
        <taxon>Streptophyta</taxon>
        <taxon>Embryophyta</taxon>
        <taxon>Tracheophyta</taxon>
        <taxon>Spermatophyta</taxon>
        <taxon>Magnoliopsida</taxon>
        <taxon>eudicotyledons</taxon>
        <taxon>Gunneridae</taxon>
        <taxon>Pentapetalae</taxon>
        <taxon>asterids</taxon>
        <taxon>lamiids</taxon>
        <taxon>Solanales</taxon>
        <taxon>Solanaceae</taxon>
        <taxon>Solanoideae</taxon>
        <taxon>Solaneae</taxon>
        <taxon>Solanum</taxon>
    </lineage>
</organism>
<evidence type="ECO:0000313" key="2">
    <source>
        <dbReference type="Proteomes" id="UP000824120"/>
    </source>
</evidence>
<name>A0A9J5ZS97_SOLCO</name>
<protein>
    <submittedName>
        <fullName evidence="1">Uncharacterized protein</fullName>
    </submittedName>
</protein>
<evidence type="ECO:0000313" key="1">
    <source>
        <dbReference type="EMBL" id="KAG5615089.1"/>
    </source>
</evidence>